<dbReference type="Proteomes" id="UP000726170">
    <property type="component" value="Unassembled WGS sequence"/>
</dbReference>
<gene>
    <name evidence="3" type="ORF">KQI86_02760</name>
</gene>
<protein>
    <submittedName>
        <fullName evidence="3">Response regulator</fullName>
    </submittedName>
</protein>
<dbReference type="PANTHER" id="PTHR35807">
    <property type="entry name" value="TRANSCRIPTIONAL REGULATOR REDD-RELATED"/>
    <property type="match status" value="1"/>
</dbReference>
<dbReference type="SMART" id="SM01043">
    <property type="entry name" value="BTAD"/>
    <property type="match status" value="1"/>
</dbReference>
<evidence type="ECO:0000259" key="2">
    <source>
        <dbReference type="PROSITE" id="PS50110"/>
    </source>
</evidence>
<dbReference type="InterPro" id="IPR001789">
    <property type="entry name" value="Sig_transdc_resp-reg_receiver"/>
</dbReference>
<dbReference type="RefSeq" id="WP_216437629.1">
    <property type="nucleotide sequence ID" value="NZ_JAHLQF010000001.1"/>
</dbReference>
<proteinExistence type="predicted"/>
<dbReference type="SMART" id="SM00448">
    <property type="entry name" value="REC"/>
    <property type="match status" value="1"/>
</dbReference>
<evidence type="ECO:0000313" key="4">
    <source>
        <dbReference type="Proteomes" id="UP000726170"/>
    </source>
</evidence>
<accession>A0ABS6EEM6</accession>
<dbReference type="PROSITE" id="PS50110">
    <property type="entry name" value="RESPONSE_REGULATORY"/>
    <property type="match status" value="1"/>
</dbReference>
<keyword evidence="4" id="KW-1185">Reference proteome</keyword>
<dbReference type="InterPro" id="IPR005158">
    <property type="entry name" value="BTAD"/>
</dbReference>
<dbReference type="Pfam" id="PF03704">
    <property type="entry name" value="BTAD"/>
    <property type="match status" value="1"/>
</dbReference>
<keyword evidence="1" id="KW-0597">Phosphoprotein</keyword>
<evidence type="ECO:0000313" key="3">
    <source>
        <dbReference type="EMBL" id="MBU5483232.1"/>
    </source>
</evidence>
<comment type="caution">
    <text evidence="3">The sequence shown here is derived from an EMBL/GenBank/DDBJ whole genome shotgun (WGS) entry which is preliminary data.</text>
</comment>
<evidence type="ECO:0000256" key="1">
    <source>
        <dbReference type="PROSITE-ProRule" id="PRU00169"/>
    </source>
</evidence>
<feature type="domain" description="Response regulatory" evidence="2">
    <location>
        <begin position="2"/>
        <end position="116"/>
    </location>
</feature>
<organism evidence="3 4">
    <name type="scientific">Clostridium mobile</name>
    <dbReference type="NCBI Taxonomy" id="2841512"/>
    <lineage>
        <taxon>Bacteria</taxon>
        <taxon>Bacillati</taxon>
        <taxon>Bacillota</taxon>
        <taxon>Clostridia</taxon>
        <taxon>Eubacteriales</taxon>
        <taxon>Clostridiaceae</taxon>
        <taxon>Clostridium</taxon>
    </lineage>
</organism>
<feature type="modified residue" description="4-aspartylphosphate" evidence="1">
    <location>
        <position position="53"/>
    </location>
</feature>
<reference evidence="3 4" key="1">
    <citation type="submission" date="2021-06" db="EMBL/GenBank/DDBJ databases">
        <authorList>
            <person name="Sun Q."/>
            <person name="Li D."/>
        </authorList>
    </citation>
    <scope>NUCLEOTIDE SEQUENCE [LARGE SCALE GENOMIC DNA]</scope>
    <source>
        <strain evidence="3 4">MSJ-11</strain>
    </source>
</reference>
<dbReference type="InterPro" id="IPR051677">
    <property type="entry name" value="AfsR-DnrI-RedD_regulator"/>
</dbReference>
<dbReference type="Pfam" id="PF00072">
    <property type="entry name" value="Response_reg"/>
    <property type="match status" value="1"/>
</dbReference>
<dbReference type="EMBL" id="JAHLQF010000001">
    <property type="protein sequence ID" value="MBU5483232.1"/>
    <property type="molecule type" value="Genomic_DNA"/>
</dbReference>
<sequence>MRTIIVEDEKPILELMKMLINKNKHLKIIGEFSNPKEALENILKLLPEVIFIDVEMPYMSGIEFAKKVMSFDENIQIVFVTAHEKYALEAFKVNAVNYILKPITEEDLNVTVSRLLKNRNIQEINLEEDKENKIFCLGGFRVYGSLGNEIIKWSTAKVQELFAYFVYKNGEEIDKWELCDILWPDSPPKKAEHNLHSTIYRLKSVFKNTAIDNIVHYRSGKYRIDLEDFRCDVWDFQAFIENNPVVNEKNIMNYEKIIDSYKGILFGNEDYIWTIELNEKISRYYLTSAKNIAKYYTEKNFYYKAEEYLDKVIKKNPFDEEAHELMMKVYFNIGNRVELVSHYKRLNKLFKDELRIPPKESTKKLYENLLVKL</sequence>
<name>A0ABS6EEM6_9CLOT</name>